<sequence>MPNKTPQTEHSYMQLDPRLSASCAPTSVQQPQWLAVNTELAEYLGIPEALCGTEQGARVFAGNEVPDWAQPAAVGYAGHQFANYVPQLGDGRAVLLAEIIASDGKRYDLQLKGSGRTPFSRGGDGRSPIGPVLREYLVSEAMHRLGVPTTRALAAVATGELVQREHAEPGAILTRVASSHLRVGTAQYVLAFKDRALLQRFADYVIQRHYPDCADANTNADTDAKQPYLALLEAVIERQAQLVAKWMSLGFIHGVMNTDNMTLSGETIDYGPCAFMEAYDPATVFSSIDRRGRYMYQNQPPIAMWNLARFAETLLPLLHNEDEDAETAIKLATAAVEGFEARYQEHYWQAMTAKIGLTPEHKGAQTLVQDFLDLLEQHSVDFTLAFRFLSDNVPTRLASLFKQDDVWRPWYERWQAAWPEGFSPNQLAQVNPAYIPRNHRVQEVIDEAINEGSLRKFNRLNQVLREPFIEREENADLLLPAAAGEQVTRTFCGT</sequence>
<comment type="function">
    <text evidence="8">Nucleotidyltransferase involved in the post-translational modification of proteins. It can catalyze the addition of adenosine monophosphate (AMP) or uridine monophosphate (UMP) to a protein, resulting in modifications known as AMPylation and UMPylation.</text>
</comment>
<evidence type="ECO:0000256" key="3">
    <source>
        <dbReference type="ARBA" id="ARBA00022695"/>
    </source>
</evidence>
<dbReference type="InterPro" id="IPR003846">
    <property type="entry name" value="SelO"/>
</dbReference>
<dbReference type="GO" id="GO:0070733">
    <property type="term" value="F:AMPylase activity"/>
    <property type="evidence" value="ECO:0007669"/>
    <property type="project" value="UniProtKB-EC"/>
</dbReference>
<dbReference type="GO" id="GO:0005524">
    <property type="term" value="F:ATP binding"/>
    <property type="evidence" value="ECO:0007669"/>
    <property type="project" value="UniProtKB-UniRule"/>
</dbReference>
<dbReference type="GO" id="GO:0030145">
    <property type="term" value="F:manganese ion binding"/>
    <property type="evidence" value="ECO:0007669"/>
    <property type="project" value="UniProtKB-UniRule"/>
</dbReference>
<protein>
    <recommendedName>
        <fullName evidence="8">Protein nucleotidyltransferase YdiU</fullName>
        <ecNumber evidence="8">2.7.7.-</ecNumber>
    </recommendedName>
    <alternativeName>
        <fullName evidence="8">Protein adenylyltransferase YdiU</fullName>
        <ecNumber evidence="8">2.7.7.108</ecNumber>
    </alternativeName>
    <alternativeName>
        <fullName evidence="8">Protein uridylyltransferase YdiU</fullName>
        <ecNumber evidence="8">2.7.7.-</ecNumber>
    </alternativeName>
</protein>
<feature type="binding site" evidence="8">
    <location>
        <position position="269"/>
    </location>
    <ligand>
        <name>ATP</name>
        <dbReference type="ChEBI" id="CHEBI:30616"/>
    </ligand>
</feature>
<feature type="binding site" evidence="8">
    <location>
        <position position="91"/>
    </location>
    <ligand>
        <name>ATP</name>
        <dbReference type="ChEBI" id="CHEBI:30616"/>
    </ligand>
</feature>
<comment type="similarity">
    <text evidence="1 8">Belongs to the SELO family.</text>
</comment>
<name>A0A432XPE2_9GAMM</name>
<comment type="catalytic activity">
    <reaction evidence="8">
        <text>L-tyrosyl-[protein] + UTP = O-(5'-uridylyl)-L-tyrosyl-[protein] + diphosphate</text>
        <dbReference type="Rhea" id="RHEA:83887"/>
        <dbReference type="Rhea" id="RHEA-COMP:10136"/>
        <dbReference type="Rhea" id="RHEA-COMP:20238"/>
        <dbReference type="ChEBI" id="CHEBI:33019"/>
        <dbReference type="ChEBI" id="CHEBI:46398"/>
        <dbReference type="ChEBI" id="CHEBI:46858"/>
        <dbReference type="ChEBI" id="CHEBI:90602"/>
    </reaction>
</comment>
<comment type="catalytic activity">
    <reaction evidence="8">
        <text>L-histidyl-[protein] + UTP = N(tele)-(5'-uridylyl)-L-histidyl-[protein] + diphosphate</text>
        <dbReference type="Rhea" id="RHEA:83891"/>
        <dbReference type="Rhea" id="RHEA-COMP:9745"/>
        <dbReference type="Rhea" id="RHEA-COMP:20239"/>
        <dbReference type="ChEBI" id="CHEBI:29979"/>
        <dbReference type="ChEBI" id="CHEBI:33019"/>
        <dbReference type="ChEBI" id="CHEBI:46398"/>
        <dbReference type="ChEBI" id="CHEBI:233474"/>
    </reaction>
</comment>
<keyword evidence="5 8" id="KW-0547">Nucleotide-binding</keyword>
<dbReference type="NCBIfam" id="NF000658">
    <property type="entry name" value="PRK00029.1"/>
    <property type="match status" value="1"/>
</dbReference>
<dbReference type="EMBL" id="PIPT01000001">
    <property type="protein sequence ID" value="RUO50598.1"/>
    <property type="molecule type" value="Genomic_DNA"/>
</dbReference>
<feature type="binding site" evidence="8">
    <location>
        <position position="125"/>
    </location>
    <ligand>
        <name>ATP</name>
        <dbReference type="ChEBI" id="CHEBI:30616"/>
    </ligand>
</feature>
<keyword evidence="7 8" id="KW-0460">Magnesium</keyword>
<keyword evidence="8" id="KW-0464">Manganese</keyword>
<comment type="catalytic activity">
    <reaction evidence="8">
        <text>L-threonyl-[protein] + ATP = 3-O-(5'-adenylyl)-L-threonyl-[protein] + diphosphate</text>
        <dbReference type="Rhea" id="RHEA:54292"/>
        <dbReference type="Rhea" id="RHEA-COMP:11060"/>
        <dbReference type="Rhea" id="RHEA-COMP:13847"/>
        <dbReference type="ChEBI" id="CHEBI:30013"/>
        <dbReference type="ChEBI" id="CHEBI:30616"/>
        <dbReference type="ChEBI" id="CHEBI:33019"/>
        <dbReference type="ChEBI" id="CHEBI:138113"/>
        <dbReference type="EC" id="2.7.7.108"/>
    </reaction>
</comment>
<evidence type="ECO:0000256" key="8">
    <source>
        <dbReference type="HAMAP-Rule" id="MF_00692"/>
    </source>
</evidence>
<feature type="binding site" evidence="8">
    <location>
        <position position="269"/>
    </location>
    <ligand>
        <name>Mg(2+)</name>
        <dbReference type="ChEBI" id="CHEBI:18420"/>
    </ligand>
</feature>
<feature type="binding site" evidence="8">
    <location>
        <position position="89"/>
    </location>
    <ligand>
        <name>ATP</name>
        <dbReference type="ChEBI" id="CHEBI:30616"/>
    </ligand>
</feature>
<proteinExistence type="inferred from homology"/>
<dbReference type="EC" id="2.7.7.108" evidence="8"/>
<dbReference type="PANTHER" id="PTHR32057">
    <property type="entry name" value="PROTEIN ADENYLYLTRANSFERASE SELO, MITOCHONDRIAL"/>
    <property type="match status" value="1"/>
</dbReference>
<evidence type="ECO:0000256" key="2">
    <source>
        <dbReference type="ARBA" id="ARBA00022679"/>
    </source>
</evidence>
<dbReference type="RefSeq" id="WP_126832094.1">
    <property type="nucleotide sequence ID" value="NZ_PIPT01000001.1"/>
</dbReference>
<evidence type="ECO:0000256" key="6">
    <source>
        <dbReference type="ARBA" id="ARBA00022840"/>
    </source>
</evidence>
<dbReference type="OrthoDB" id="9776281at2"/>
<dbReference type="PANTHER" id="PTHR32057:SF14">
    <property type="entry name" value="PROTEIN ADENYLYLTRANSFERASE SELO, MITOCHONDRIAL"/>
    <property type="match status" value="1"/>
</dbReference>
<comment type="caution">
    <text evidence="9">The sequence shown here is derived from an EMBL/GenBank/DDBJ whole genome shotgun (WGS) entry which is preliminary data.</text>
</comment>
<comment type="catalytic activity">
    <reaction evidence="8">
        <text>L-seryl-[protein] + ATP = 3-O-(5'-adenylyl)-L-seryl-[protein] + diphosphate</text>
        <dbReference type="Rhea" id="RHEA:58120"/>
        <dbReference type="Rhea" id="RHEA-COMP:9863"/>
        <dbReference type="Rhea" id="RHEA-COMP:15073"/>
        <dbReference type="ChEBI" id="CHEBI:29999"/>
        <dbReference type="ChEBI" id="CHEBI:30616"/>
        <dbReference type="ChEBI" id="CHEBI:33019"/>
        <dbReference type="ChEBI" id="CHEBI:142516"/>
        <dbReference type="EC" id="2.7.7.108"/>
    </reaction>
</comment>
<feature type="binding site" evidence="8">
    <location>
        <position position="124"/>
    </location>
    <ligand>
        <name>ATP</name>
        <dbReference type="ChEBI" id="CHEBI:30616"/>
    </ligand>
</feature>
<feature type="binding site" evidence="8">
    <location>
        <position position="182"/>
    </location>
    <ligand>
        <name>ATP</name>
        <dbReference type="ChEBI" id="CHEBI:30616"/>
    </ligand>
</feature>
<accession>A0A432XPE2</accession>
<evidence type="ECO:0000313" key="10">
    <source>
        <dbReference type="Proteomes" id="UP000286678"/>
    </source>
</evidence>
<dbReference type="Proteomes" id="UP000286678">
    <property type="component" value="Unassembled WGS sequence"/>
</dbReference>
<comment type="catalytic activity">
    <reaction evidence="8">
        <text>L-tyrosyl-[protein] + ATP = O-(5'-adenylyl)-L-tyrosyl-[protein] + diphosphate</text>
        <dbReference type="Rhea" id="RHEA:54288"/>
        <dbReference type="Rhea" id="RHEA-COMP:10136"/>
        <dbReference type="Rhea" id="RHEA-COMP:13846"/>
        <dbReference type="ChEBI" id="CHEBI:30616"/>
        <dbReference type="ChEBI" id="CHEBI:33019"/>
        <dbReference type="ChEBI" id="CHEBI:46858"/>
        <dbReference type="ChEBI" id="CHEBI:83624"/>
        <dbReference type="EC" id="2.7.7.108"/>
    </reaction>
</comment>
<dbReference type="EC" id="2.7.7.-" evidence="8"/>
<keyword evidence="10" id="KW-1185">Reference proteome</keyword>
<evidence type="ECO:0000256" key="1">
    <source>
        <dbReference type="ARBA" id="ARBA00009747"/>
    </source>
</evidence>
<keyword evidence="4 8" id="KW-0479">Metal-binding</keyword>
<feature type="binding site" evidence="8">
    <location>
        <position position="175"/>
    </location>
    <ligand>
        <name>ATP</name>
        <dbReference type="ChEBI" id="CHEBI:30616"/>
    </ligand>
</feature>
<evidence type="ECO:0000256" key="7">
    <source>
        <dbReference type="ARBA" id="ARBA00022842"/>
    </source>
</evidence>
<reference evidence="10" key="1">
    <citation type="journal article" date="2018" name="Front. Microbiol.">
        <title>Genome-Based Analysis Reveals the Taxonomy and Diversity of the Family Idiomarinaceae.</title>
        <authorList>
            <person name="Liu Y."/>
            <person name="Lai Q."/>
            <person name="Shao Z."/>
        </authorList>
    </citation>
    <scope>NUCLEOTIDE SEQUENCE [LARGE SCALE GENOMIC DNA]</scope>
    <source>
        <strain evidence="10">SW15</strain>
    </source>
</reference>
<comment type="catalytic activity">
    <reaction evidence="8">
        <text>L-seryl-[protein] + UTP = O-(5'-uridylyl)-L-seryl-[protein] + diphosphate</text>
        <dbReference type="Rhea" id="RHEA:64604"/>
        <dbReference type="Rhea" id="RHEA-COMP:9863"/>
        <dbReference type="Rhea" id="RHEA-COMP:16635"/>
        <dbReference type="ChEBI" id="CHEBI:29999"/>
        <dbReference type="ChEBI" id="CHEBI:33019"/>
        <dbReference type="ChEBI" id="CHEBI:46398"/>
        <dbReference type="ChEBI" id="CHEBI:156051"/>
    </reaction>
</comment>
<feature type="binding site" evidence="8">
    <location>
        <position position="92"/>
    </location>
    <ligand>
        <name>ATP</name>
        <dbReference type="ChEBI" id="CHEBI:30616"/>
    </ligand>
</feature>
<gene>
    <name evidence="8" type="primary">ydiU</name>
    <name evidence="8" type="synonym">selO</name>
    <name evidence="9" type="ORF">CWE21_00390</name>
</gene>
<evidence type="ECO:0000313" key="9">
    <source>
        <dbReference type="EMBL" id="RUO50598.1"/>
    </source>
</evidence>
<dbReference type="HAMAP" id="MF_00692">
    <property type="entry name" value="SelO"/>
    <property type="match status" value="1"/>
</dbReference>
<organism evidence="9 10">
    <name type="scientific">Pseudidiomarina aquimaris</name>
    <dbReference type="NCBI Taxonomy" id="641841"/>
    <lineage>
        <taxon>Bacteria</taxon>
        <taxon>Pseudomonadati</taxon>
        <taxon>Pseudomonadota</taxon>
        <taxon>Gammaproteobacteria</taxon>
        <taxon>Alteromonadales</taxon>
        <taxon>Idiomarinaceae</taxon>
        <taxon>Pseudidiomarina</taxon>
    </lineage>
</organism>
<evidence type="ECO:0000256" key="4">
    <source>
        <dbReference type="ARBA" id="ARBA00022723"/>
    </source>
</evidence>
<evidence type="ECO:0000256" key="5">
    <source>
        <dbReference type="ARBA" id="ARBA00022741"/>
    </source>
</evidence>
<dbReference type="AlphaFoldDB" id="A0A432XPE2"/>
<keyword evidence="2 8" id="KW-0808">Transferase</keyword>
<feature type="binding site" evidence="8">
    <location>
        <position position="112"/>
    </location>
    <ligand>
        <name>ATP</name>
        <dbReference type="ChEBI" id="CHEBI:30616"/>
    </ligand>
</feature>
<keyword evidence="6 8" id="KW-0067">ATP-binding</keyword>
<feature type="active site" description="Proton acceptor" evidence="8">
    <location>
        <position position="259"/>
    </location>
</feature>
<dbReference type="GO" id="GO:0000287">
    <property type="term" value="F:magnesium ion binding"/>
    <property type="evidence" value="ECO:0007669"/>
    <property type="project" value="UniProtKB-UniRule"/>
</dbReference>
<comment type="cofactor">
    <cofactor evidence="8">
        <name>Mg(2+)</name>
        <dbReference type="ChEBI" id="CHEBI:18420"/>
    </cofactor>
    <cofactor evidence="8">
        <name>Mn(2+)</name>
        <dbReference type="ChEBI" id="CHEBI:29035"/>
    </cofactor>
</comment>
<keyword evidence="3 8" id="KW-0548">Nucleotidyltransferase</keyword>
<dbReference type="Pfam" id="PF02696">
    <property type="entry name" value="SelO"/>
    <property type="match status" value="1"/>
</dbReference>
<feature type="binding site" evidence="8">
    <location>
        <position position="260"/>
    </location>
    <ligand>
        <name>Mg(2+)</name>
        <dbReference type="ChEBI" id="CHEBI:18420"/>
    </ligand>
</feature>